<proteinExistence type="predicted"/>
<accession>A0A2P2MZD1</accession>
<organism evidence="2">
    <name type="scientific">Rhizophora mucronata</name>
    <name type="common">Asiatic mangrove</name>
    <dbReference type="NCBI Taxonomy" id="61149"/>
    <lineage>
        <taxon>Eukaryota</taxon>
        <taxon>Viridiplantae</taxon>
        <taxon>Streptophyta</taxon>
        <taxon>Embryophyta</taxon>
        <taxon>Tracheophyta</taxon>
        <taxon>Spermatophyta</taxon>
        <taxon>Magnoliopsida</taxon>
        <taxon>eudicotyledons</taxon>
        <taxon>Gunneridae</taxon>
        <taxon>Pentapetalae</taxon>
        <taxon>rosids</taxon>
        <taxon>fabids</taxon>
        <taxon>Malpighiales</taxon>
        <taxon>Rhizophoraceae</taxon>
        <taxon>Rhizophora</taxon>
    </lineage>
</organism>
<protein>
    <submittedName>
        <fullName evidence="2">Uncharacterized protein MANES_02G080200</fullName>
    </submittedName>
</protein>
<dbReference type="AlphaFoldDB" id="A0A2P2MZD1"/>
<feature type="compositionally biased region" description="Low complexity" evidence="1">
    <location>
        <begin position="1"/>
        <end position="15"/>
    </location>
</feature>
<dbReference type="EMBL" id="GGEC01055096">
    <property type="protein sequence ID" value="MBX35580.1"/>
    <property type="molecule type" value="Transcribed_RNA"/>
</dbReference>
<reference evidence="2" key="1">
    <citation type="submission" date="2018-02" db="EMBL/GenBank/DDBJ databases">
        <title>Rhizophora mucronata_Transcriptome.</title>
        <authorList>
            <person name="Meera S.P."/>
            <person name="Sreeshan A."/>
            <person name="Augustine A."/>
        </authorList>
    </citation>
    <scope>NUCLEOTIDE SEQUENCE</scope>
    <source>
        <tissue evidence="2">Leaf</tissue>
    </source>
</reference>
<feature type="region of interest" description="Disordered" evidence="1">
    <location>
        <begin position="1"/>
        <end position="24"/>
    </location>
</feature>
<evidence type="ECO:0000256" key="1">
    <source>
        <dbReference type="SAM" id="MobiDB-lite"/>
    </source>
</evidence>
<name>A0A2P2MZD1_RHIMU</name>
<sequence>MISCNTTNMNNINKNKQLEVTSRNQQKENFPLSYKWPSRFQTTCFFIMLENHFS</sequence>
<evidence type="ECO:0000313" key="2">
    <source>
        <dbReference type="EMBL" id="MBX35580.1"/>
    </source>
</evidence>